<dbReference type="Pfam" id="PF00501">
    <property type="entry name" value="AMP-binding"/>
    <property type="match status" value="1"/>
</dbReference>
<dbReference type="InterPro" id="IPR000873">
    <property type="entry name" value="AMP-dep_synth/lig_dom"/>
</dbReference>
<evidence type="ECO:0000259" key="1">
    <source>
        <dbReference type="Pfam" id="PF00501"/>
    </source>
</evidence>
<dbReference type="InterPro" id="IPR020845">
    <property type="entry name" value="AMP-binding_CS"/>
</dbReference>
<reference evidence="2" key="1">
    <citation type="submission" date="2018-06" db="EMBL/GenBank/DDBJ databases">
        <authorList>
            <person name="Zhirakovskaya E."/>
        </authorList>
    </citation>
    <scope>NUCLEOTIDE SEQUENCE</scope>
</reference>
<organism evidence="2">
    <name type="scientific">hydrothermal vent metagenome</name>
    <dbReference type="NCBI Taxonomy" id="652676"/>
    <lineage>
        <taxon>unclassified sequences</taxon>
        <taxon>metagenomes</taxon>
        <taxon>ecological metagenomes</taxon>
    </lineage>
</organism>
<dbReference type="GO" id="GO:0016874">
    <property type="term" value="F:ligase activity"/>
    <property type="evidence" value="ECO:0007669"/>
    <property type="project" value="UniProtKB-KW"/>
</dbReference>
<dbReference type="NCBIfam" id="NF006754">
    <property type="entry name" value="PRK09274.1"/>
    <property type="match status" value="1"/>
</dbReference>
<accession>A0A3B1CUG0</accession>
<dbReference type="InterPro" id="IPR042099">
    <property type="entry name" value="ANL_N_sf"/>
</dbReference>
<feature type="domain" description="AMP-dependent synthetase/ligase" evidence="1">
    <location>
        <begin position="16"/>
        <end position="401"/>
    </location>
</feature>
<dbReference type="Gene3D" id="3.40.50.12780">
    <property type="entry name" value="N-terminal domain of ligase-like"/>
    <property type="match status" value="1"/>
</dbReference>
<dbReference type="SUPFAM" id="SSF56801">
    <property type="entry name" value="Acetyl-CoA synthetase-like"/>
    <property type="match status" value="1"/>
</dbReference>
<dbReference type="PANTHER" id="PTHR43767:SF1">
    <property type="entry name" value="NONRIBOSOMAL PEPTIDE SYNTHASE PES1 (EUROFUNG)-RELATED"/>
    <property type="match status" value="1"/>
</dbReference>
<proteinExistence type="predicted"/>
<dbReference type="PROSITE" id="PS00455">
    <property type="entry name" value="AMP_BINDING"/>
    <property type="match status" value="1"/>
</dbReference>
<dbReference type="PANTHER" id="PTHR43767">
    <property type="entry name" value="LONG-CHAIN-FATTY-ACID--COA LIGASE"/>
    <property type="match status" value="1"/>
</dbReference>
<gene>
    <name evidence="2" type="ORF">MNBD_NITROSPINAE01-316</name>
</gene>
<evidence type="ECO:0000313" key="2">
    <source>
        <dbReference type="EMBL" id="VAX22745.1"/>
    </source>
</evidence>
<dbReference type="InterPro" id="IPR050237">
    <property type="entry name" value="ATP-dep_AMP-bd_enzyme"/>
</dbReference>
<keyword evidence="2" id="KW-0436">Ligase</keyword>
<sequence length="553" mass="60881">MSQNQNIAELFTGIASRMQDRVAIHVPCRRGSDGKVKYRLFTFRELDEASDRYAVGFANMGIGRDVRTLLMVRPGFDFVALTFALFKVGAVSVLIDPGMGKLNLLECIKQSEPSAMVAVPKAYLARLIYPSYFKSIKHFVTVGRRWFWGGTTAAQLSKTKVGAFKIADTRDDDIAAILFTTGSTGPPKGVVYTHGIFTSQVKMIKERYGVTEDDVDLPAFPLFALFSAAMGMSVVIPDMDPTRPGDVDPAKYVESINDKSVTFTFGSPAIWKKVSAYCVENKVKLPTLKRVLMAGAPVADEIHERLLNGVLPDGATTHTPFGATECLPACDIMGAEVLSETAEKTRRGMGVCVGRPLPGMKVEIIKITDEPIDEWNESLLVPGGETGEIVFTGPVVTKEYFKLPRHTRLAKIKETSTGDIKHRMGDVGHLDEKGRLWFLGRKGHRVVTPAGTLFTIACEAIFNRHPAVERSALVGIGDMPNQKPVIIVELKKAERTADKDQLKSEILKLGSASELTSAIQKVLFHPSFPTDIRHNAKIFREKLKVWAEGELKK</sequence>
<dbReference type="EMBL" id="UOGC01000141">
    <property type="protein sequence ID" value="VAX22745.1"/>
    <property type="molecule type" value="Genomic_DNA"/>
</dbReference>
<protein>
    <submittedName>
        <fullName evidence="2">AMP-dependent synthetase/ligase in alkane synthesis cluster</fullName>
    </submittedName>
</protein>
<dbReference type="AlphaFoldDB" id="A0A3B1CUG0"/>
<name>A0A3B1CUG0_9ZZZZ</name>